<comment type="catalytic activity">
    <reaction evidence="1">
        <text>ATP + protein L-histidine = ADP + protein N-phospho-L-histidine.</text>
        <dbReference type="EC" id="2.7.13.3"/>
    </reaction>
</comment>
<dbReference type="PATRIC" id="fig|740709.3.peg.387"/>
<reference evidence="7 8" key="1">
    <citation type="journal article" date="2012" name="J. Bacteriol.">
        <title>Genome Sequence of Idiomarina xiamenensis Type Strain 10-D-4.</title>
        <authorList>
            <person name="Lai Q."/>
            <person name="Wang L."/>
            <person name="Wang W."/>
            <person name="Shao Z."/>
        </authorList>
    </citation>
    <scope>NUCLEOTIDE SEQUENCE [LARGE SCALE GENOMIC DNA]</scope>
    <source>
        <strain evidence="7 8">10-D-4</strain>
    </source>
</reference>
<dbReference type="CDD" id="cd00075">
    <property type="entry name" value="HATPase"/>
    <property type="match status" value="1"/>
</dbReference>
<dbReference type="PANTHER" id="PTHR43547:SF2">
    <property type="entry name" value="HYBRID SIGNAL TRANSDUCTION HISTIDINE KINASE C"/>
    <property type="match status" value="1"/>
</dbReference>
<keyword evidence="5" id="KW-0812">Transmembrane</keyword>
<dbReference type="eggNOG" id="COG2205">
    <property type="taxonomic scope" value="Bacteria"/>
</dbReference>
<dbReference type="PANTHER" id="PTHR43547">
    <property type="entry name" value="TWO-COMPONENT HISTIDINE KINASE"/>
    <property type="match status" value="1"/>
</dbReference>
<feature type="domain" description="Histidine kinase" evidence="6">
    <location>
        <begin position="518"/>
        <end position="723"/>
    </location>
</feature>
<dbReference type="Pfam" id="PF02518">
    <property type="entry name" value="HATPase_c"/>
    <property type="match status" value="1"/>
</dbReference>
<keyword evidence="5" id="KW-0472">Membrane</keyword>
<dbReference type="Gene3D" id="3.30.565.10">
    <property type="entry name" value="Histidine kinase-like ATPase, C-terminal domain"/>
    <property type="match status" value="1"/>
</dbReference>
<dbReference type="InterPro" id="IPR003594">
    <property type="entry name" value="HATPase_dom"/>
</dbReference>
<keyword evidence="4" id="KW-0175">Coiled coil</keyword>
<dbReference type="RefSeq" id="WP_008487379.1">
    <property type="nucleotide sequence ID" value="NZ_AMRG01000002.1"/>
</dbReference>
<dbReference type="Proteomes" id="UP000014115">
    <property type="component" value="Unassembled WGS sequence"/>
</dbReference>
<organism evidence="7 8">
    <name type="scientific">Idiomarina xiamenensis 10-D-4</name>
    <dbReference type="NCBI Taxonomy" id="740709"/>
    <lineage>
        <taxon>Bacteria</taxon>
        <taxon>Pseudomonadati</taxon>
        <taxon>Pseudomonadota</taxon>
        <taxon>Gammaproteobacteria</taxon>
        <taxon>Alteromonadales</taxon>
        <taxon>Idiomarinaceae</taxon>
        <taxon>Idiomarina</taxon>
    </lineage>
</organism>
<keyword evidence="8" id="KW-1185">Reference proteome</keyword>
<evidence type="ECO:0000256" key="5">
    <source>
        <dbReference type="SAM" id="Phobius"/>
    </source>
</evidence>
<dbReference type="SMART" id="SM00387">
    <property type="entry name" value="HATPase_c"/>
    <property type="match status" value="1"/>
</dbReference>
<dbReference type="InterPro" id="IPR005467">
    <property type="entry name" value="His_kinase_dom"/>
</dbReference>
<dbReference type="PRINTS" id="PR00344">
    <property type="entry name" value="BCTRLSENSOR"/>
</dbReference>
<dbReference type="AlphaFoldDB" id="K2LAW6"/>
<dbReference type="PROSITE" id="PS50109">
    <property type="entry name" value="HIS_KIN"/>
    <property type="match status" value="1"/>
</dbReference>
<accession>K2LAW6</accession>
<evidence type="ECO:0000259" key="6">
    <source>
        <dbReference type="PROSITE" id="PS50109"/>
    </source>
</evidence>
<feature type="coiled-coil region" evidence="4">
    <location>
        <begin position="344"/>
        <end position="375"/>
    </location>
</feature>
<feature type="transmembrane region" description="Helical" evidence="5">
    <location>
        <begin position="26"/>
        <end position="46"/>
    </location>
</feature>
<evidence type="ECO:0000256" key="2">
    <source>
        <dbReference type="ARBA" id="ARBA00012438"/>
    </source>
</evidence>
<name>K2LAW6_9GAMM</name>
<evidence type="ECO:0000256" key="3">
    <source>
        <dbReference type="ARBA" id="ARBA00022553"/>
    </source>
</evidence>
<proteinExistence type="predicted"/>
<dbReference type="EMBL" id="AMRG01000002">
    <property type="protein sequence ID" value="EKE86960.1"/>
    <property type="molecule type" value="Genomic_DNA"/>
</dbReference>
<keyword evidence="7" id="KW-0808">Transferase</keyword>
<evidence type="ECO:0000313" key="8">
    <source>
        <dbReference type="Proteomes" id="UP000014115"/>
    </source>
</evidence>
<dbReference type="SUPFAM" id="SSF55874">
    <property type="entry name" value="ATPase domain of HSP90 chaperone/DNA topoisomerase II/histidine kinase"/>
    <property type="match status" value="1"/>
</dbReference>
<dbReference type="InterPro" id="IPR004358">
    <property type="entry name" value="Sig_transdc_His_kin-like_C"/>
</dbReference>
<dbReference type="EC" id="2.7.13.3" evidence="2"/>
<dbReference type="OrthoDB" id="9804645at2"/>
<evidence type="ECO:0000256" key="4">
    <source>
        <dbReference type="SAM" id="Coils"/>
    </source>
</evidence>
<gene>
    <name evidence="7" type="ORF">A10D4_01922</name>
</gene>
<dbReference type="InterPro" id="IPR036890">
    <property type="entry name" value="HATPase_C_sf"/>
</dbReference>
<sequence>MPRVAAEPKSKIKLLPTFRQRYRRTLAAFIVLSAMFSVVAIAAWFYTTWLSQQNQQRQSLAREAAAWQTAVESELQLFQQDFAAYLSSRQPLPGLSLTSASTSLTSTSLPESLQRWPQARLQRLSLASVNQWLADAAKSPAEPASSATNVNCPCRWLIMPATAERVAQLTLVSEVYDGQLRPQYLAFQLPIHALVQRVGKMTVDSRYLFIDGDTDELLAELTSGSAALADLRSQRLTRLPESDTRYRWLQQRWLGQRQHFSALPNFPWQGLVIVPETPLQQTYMALRQGQWPTTIPCSLLHASAAIVLLWLLSSILASALLARQQRALSAASQALLGQPDTDINALYSRELQQLAQELTSNQRQQQQQQLALQEQQQLVGLLQRHGLYRPWQYQPQTRRITVMMADAEGISAAKTYAIEQFAVLLDKQQRHAVLTFHCQTETRETLADHIDFQLRATATSPARWLRAYAVCAESENGQTLINGLHIDVTEWYQQQQQQQQLVAQQQQQNAVWQRGLPRFEQLLVSPLLDWLDQLELSDDSLAQRCQRQQWSRQLHNLVTYLAWQMDAIAPEAAVVNLSELLQQLDQQLLPCAEQRRLTLHFEVPEAAYAWADRRYLRLIILNLLDNAIQHSPPGKVIQVKLRDQQQHLLLTVSDVGAGMPAELDTQQAFIQWPELAKRDEPVSAVGLGLALSRHLATLLNADLRIDEQTQKGSRVLLQLPKMPDRQLN</sequence>
<evidence type="ECO:0000313" key="7">
    <source>
        <dbReference type="EMBL" id="EKE86960.1"/>
    </source>
</evidence>
<evidence type="ECO:0000256" key="1">
    <source>
        <dbReference type="ARBA" id="ARBA00000085"/>
    </source>
</evidence>
<dbReference type="GO" id="GO:0000155">
    <property type="term" value="F:phosphorelay sensor kinase activity"/>
    <property type="evidence" value="ECO:0007669"/>
    <property type="project" value="TreeGrafter"/>
</dbReference>
<keyword evidence="5" id="KW-1133">Transmembrane helix</keyword>
<keyword evidence="3" id="KW-0597">Phosphoprotein</keyword>
<keyword evidence="7" id="KW-0418">Kinase</keyword>
<comment type="caution">
    <text evidence="7">The sequence shown here is derived from an EMBL/GenBank/DDBJ whole genome shotgun (WGS) entry which is preliminary data.</text>
</comment>
<protein>
    <recommendedName>
        <fullName evidence="2">histidine kinase</fullName>
        <ecNumber evidence="2">2.7.13.3</ecNumber>
    </recommendedName>
</protein>
<dbReference type="STRING" id="740709.A10D4_01922"/>